<name>A0A9P0ACQ9_BEMTA</name>
<keyword evidence="3" id="KW-1185">Reference proteome</keyword>
<dbReference type="InterPro" id="IPR036047">
    <property type="entry name" value="F-box-like_dom_sf"/>
</dbReference>
<organism evidence="2 3">
    <name type="scientific">Bemisia tabaci</name>
    <name type="common">Sweetpotato whitefly</name>
    <name type="synonym">Aleurodes tabaci</name>
    <dbReference type="NCBI Taxonomy" id="7038"/>
    <lineage>
        <taxon>Eukaryota</taxon>
        <taxon>Metazoa</taxon>
        <taxon>Ecdysozoa</taxon>
        <taxon>Arthropoda</taxon>
        <taxon>Hexapoda</taxon>
        <taxon>Insecta</taxon>
        <taxon>Pterygota</taxon>
        <taxon>Neoptera</taxon>
        <taxon>Paraneoptera</taxon>
        <taxon>Hemiptera</taxon>
        <taxon>Sternorrhyncha</taxon>
        <taxon>Aleyrodoidea</taxon>
        <taxon>Aleyrodidae</taxon>
        <taxon>Aleyrodinae</taxon>
        <taxon>Bemisia</taxon>
    </lineage>
</organism>
<feature type="domain" description="F-box" evidence="1">
    <location>
        <begin position="3"/>
        <end position="49"/>
    </location>
</feature>
<gene>
    <name evidence="2" type="ORF">BEMITA_LOCUS10213</name>
</gene>
<dbReference type="Pfam" id="PF00646">
    <property type="entry name" value="F-box"/>
    <property type="match status" value="1"/>
</dbReference>
<dbReference type="GO" id="GO:0031398">
    <property type="term" value="P:positive regulation of protein ubiquitination"/>
    <property type="evidence" value="ECO:0007669"/>
    <property type="project" value="TreeGrafter"/>
</dbReference>
<accession>A0A9P0ACQ9</accession>
<evidence type="ECO:0000313" key="3">
    <source>
        <dbReference type="Proteomes" id="UP001152759"/>
    </source>
</evidence>
<dbReference type="Gene3D" id="1.20.1280.50">
    <property type="match status" value="1"/>
</dbReference>
<dbReference type="Gene3D" id="3.80.10.10">
    <property type="entry name" value="Ribonuclease Inhibitor"/>
    <property type="match status" value="1"/>
</dbReference>
<dbReference type="PANTHER" id="PTHR20933">
    <property type="entry name" value="F-BOX ONLY PROTEIN 33"/>
    <property type="match status" value="1"/>
</dbReference>
<dbReference type="SMART" id="SM00256">
    <property type="entry name" value="FBOX"/>
    <property type="match status" value="1"/>
</dbReference>
<dbReference type="PANTHER" id="PTHR20933:SF3">
    <property type="entry name" value="F-BOX ONLY PROTEIN 33"/>
    <property type="match status" value="1"/>
</dbReference>
<protein>
    <recommendedName>
        <fullName evidence="1">F-box domain-containing protein</fullName>
    </recommendedName>
</protein>
<dbReference type="InterPro" id="IPR032675">
    <property type="entry name" value="LRR_dom_sf"/>
</dbReference>
<dbReference type="InterPro" id="IPR001810">
    <property type="entry name" value="F-box_dom"/>
</dbReference>
<dbReference type="PROSITE" id="PS50181">
    <property type="entry name" value="FBOX"/>
    <property type="match status" value="1"/>
</dbReference>
<evidence type="ECO:0000259" key="1">
    <source>
        <dbReference type="PROSITE" id="PS50181"/>
    </source>
</evidence>
<dbReference type="Proteomes" id="UP001152759">
    <property type="component" value="Chromosome 6"/>
</dbReference>
<evidence type="ECO:0000313" key="2">
    <source>
        <dbReference type="EMBL" id="CAH0391614.1"/>
    </source>
</evidence>
<reference evidence="2" key="1">
    <citation type="submission" date="2021-12" db="EMBL/GenBank/DDBJ databases">
        <authorList>
            <person name="King R."/>
        </authorList>
    </citation>
    <scope>NUCLEOTIDE SEQUENCE</scope>
</reference>
<dbReference type="SUPFAM" id="SSF52047">
    <property type="entry name" value="RNI-like"/>
    <property type="match status" value="1"/>
</dbReference>
<dbReference type="KEGG" id="btab:109036806"/>
<dbReference type="EMBL" id="OU963867">
    <property type="protein sequence ID" value="CAH0391614.1"/>
    <property type="molecule type" value="Genomic_DNA"/>
</dbReference>
<dbReference type="AlphaFoldDB" id="A0A9P0ACQ9"/>
<sequence length="458" mass="51690">MSEITWNNLPSVILYEVFSYLPRKDILNASSSCKLWRIGLHHPKLGKKINFKISSNNSQSFLRTQFLTDLYGHRVKAVTITFDSIDTPSVEMMETVLRALSSNANLQEINFESSYCSLACPGTDCESGIPVLEKKIIKNVQEIITNSRALNVLNFGCNEDLTLHIGSFLELLIKFQAESISTLGLASVKEDFNDYVLPELDVTHFASFPNLQVLSVDYDYMCDELLGSLNKTTGLQRLIIHVHGIEENHPGTSNRAWETFTQQNSKCELSLNLIHAYDAVEVLHNGFLQPAMPLTHLRVFFCEQLNAPAIHQLSRFSNTLRTLWWVDSFNSSHADVLIEPNDLDEQPELGVNPFIIAAWRCSKLTELVVHGYKMLAEDVVAISRLRQSLKVFKLPESDIVFFPMNRVPLQEVEKEVTQNIGHSWSATPDSELHSVILNPTGGESDEFIIPIVSQDLQI</sequence>
<dbReference type="CDD" id="cd22104">
    <property type="entry name" value="F-box_FBXO33"/>
    <property type="match status" value="1"/>
</dbReference>
<dbReference type="SUPFAM" id="SSF81383">
    <property type="entry name" value="F-box domain"/>
    <property type="match status" value="1"/>
</dbReference>
<proteinExistence type="predicted"/>